<dbReference type="PANTHER" id="PTHR11358">
    <property type="entry name" value="ARGINASE/AGMATINASE"/>
    <property type="match status" value="1"/>
</dbReference>
<evidence type="ECO:0000256" key="1">
    <source>
        <dbReference type="ARBA" id="ARBA00022723"/>
    </source>
</evidence>
<dbReference type="InterPro" id="IPR023696">
    <property type="entry name" value="Ureohydrolase_dom_sf"/>
</dbReference>
<dbReference type="Pfam" id="PF00491">
    <property type="entry name" value="Arginase"/>
    <property type="match status" value="1"/>
</dbReference>
<dbReference type="PROSITE" id="PS51409">
    <property type="entry name" value="ARGINASE_2"/>
    <property type="match status" value="1"/>
</dbReference>
<evidence type="ECO:0000313" key="6">
    <source>
        <dbReference type="EMBL" id="MBB2150186.1"/>
    </source>
</evidence>
<accession>A0ABR6EY55</accession>
<comment type="caution">
    <text evidence="6">The sequence shown here is derived from an EMBL/GenBank/DDBJ whole genome shotgun (WGS) entry which is preliminary data.</text>
</comment>
<protein>
    <submittedName>
        <fullName evidence="6">Arginase</fullName>
    </submittedName>
</protein>
<keyword evidence="7" id="KW-1185">Reference proteome</keyword>
<organism evidence="6 7">
    <name type="scientific">Pedobacter gandavensis</name>
    <dbReference type="NCBI Taxonomy" id="2679963"/>
    <lineage>
        <taxon>Bacteria</taxon>
        <taxon>Pseudomonadati</taxon>
        <taxon>Bacteroidota</taxon>
        <taxon>Sphingobacteriia</taxon>
        <taxon>Sphingobacteriales</taxon>
        <taxon>Sphingobacteriaceae</taxon>
        <taxon>Pedobacter</taxon>
    </lineage>
</organism>
<keyword evidence="3" id="KW-0369">Histidine metabolism</keyword>
<sequence>MEALKIYGKAEISTLIHQREGEVKLGTQVQIFSSWKELRDSPATFVLLGIPEDIGVRANHGIAGTATAWAPALKALLNLQSTDFLPGNELMVLGHFDFEDPAKNQIQNLENAVTQIDEQVYPVIQKIIEAGKTPIVIGGGHNNAYPILKGCAKGLKKAMDVLNIDAHADLRPTHGRHSGNGFSYAIQQGFLEHYAIFGLHQNYNNRAILVEIENNPKINTVFFDDLLKQEITHQEALSPLLAGLNNEPGLEIDLDCIENVLSSAFTPSGFQINDIRRIILQSRKKFAYMHVCEGASQMADGRASAATAKTIAYLVSDFIKAQREIKK</sequence>
<evidence type="ECO:0000256" key="4">
    <source>
        <dbReference type="ARBA" id="ARBA00023211"/>
    </source>
</evidence>
<evidence type="ECO:0000313" key="7">
    <source>
        <dbReference type="Proteomes" id="UP000636110"/>
    </source>
</evidence>
<dbReference type="PANTHER" id="PTHR11358:SF35">
    <property type="entry name" value="FORMIMIDOYLGLUTAMASE"/>
    <property type="match status" value="1"/>
</dbReference>
<dbReference type="PIRSF" id="PIRSF036979">
    <property type="entry name" value="Arginase"/>
    <property type="match status" value="1"/>
</dbReference>
<reference evidence="6 7" key="1">
    <citation type="submission" date="2019-11" db="EMBL/GenBank/DDBJ databases">
        <title>Description of Pedobacter sp. LMG 31462T.</title>
        <authorList>
            <person name="Carlier A."/>
            <person name="Qi S."/>
            <person name="Vandamme P."/>
        </authorList>
    </citation>
    <scope>NUCLEOTIDE SEQUENCE [LARGE SCALE GENOMIC DNA]</scope>
    <source>
        <strain evidence="6 7">LMG 31462</strain>
    </source>
</reference>
<proteinExistence type="inferred from homology"/>
<dbReference type="CDD" id="cd09988">
    <property type="entry name" value="Formimidoylglutamase"/>
    <property type="match status" value="1"/>
</dbReference>
<keyword evidence="1" id="KW-0479">Metal-binding</keyword>
<keyword evidence="2" id="KW-0378">Hydrolase</keyword>
<dbReference type="EMBL" id="WNXC01000005">
    <property type="protein sequence ID" value="MBB2150186.1"/>
    <property type="molecule type" value="Genomic_DNA"/>
</dbReference>
<name>A0ABR6EY55_9SPHI</name>
<evidence type="ECO:0000256" key="5">
    <source>
        <dbReference type="PROSITE-ProRule" id="PRU00742"/>
    </source>
</evidence>
<evidence type="ECO:0000256" key="3">
    <source>
        <dbReference type="ARBA" id="ARBA00022808"/>
    </source>
</evidence>
<dbReference type="Gene3D" id="3.40.800.10">
    <property type="entry name" value="Ureohydrolase domain"/>
    <property type="match status" value="1"/>
</dbReference>
<dbReference type="InterPro" id="IPR006035">
    <property type="entry name" value="Ureohydrolase"/>
</dbReference>
<dbReference type="RefSeq" id="WP_182958863.1">
    <property type="nucleotide sequence ID" value="NZ_WNXC01000005.1"/>
</dbReference>
<dbReference type="Proteomes" id="UP000636110">
    <property type="component" value="Unassembled WGS sequence"/>
</dbReference>
<gene>
    <name evidence="6" type="ORF">GM920_14895</name>
</gene>
<keyword evidence="4" id="KW-0464">Manganese</keyword>
<comment type="similarity">
    <text evidence="5">Belongs to the arginase family.</text>
</comment>
<evidence type="ECO:0000256" key="2">
    <source>
        <dbReference type="ARBA" id="ARBA00022801"/>
    </source>
</evidence>
<dbReference type="SUPFAM" id="SSF52768">
    <property type="entry name" value="Arginase/deacetylase"/>
    <property type="match status" value="1"/>
</dbReference>